<feature type="domain" description="DNA methylase adenine-specific" evidence="9">
    <location>
        <begin position="186"/>
        <end position="502"/>
    </location>
</feature>
<dbReference type="Pfam" id="PF12161">
    <property type="entry name" value="HsdM_N"/>
    <property type="match status" value="1"/>
</dbReference>
<keyword evidence="8" id="KW-0175">Coiled coil</keyword>
<dbReference type="InterPro" id="IPR022749">
    <property type="entry name" value="D12N6_MeTrfase_N"/>
</dbReference>
<dbReference type="PANTHER" id="PTHR42933:SF3">
    <property type="entry name" value="TYPE I RESTRICTION ENZYME MJAVIII METHYLASE SUBUNIT"/>
    <property type="match status" value="1"/>
</dbReference>
<keyword evidence="5" id="KW-0949">S-adenosyl-L-methionine</keyword>
<dbReference type="KEGG" id="tdf:H9L22_17455"/>
<dbReference type="InterPro" id="IPR038333">
    <property type="entry name" value="T1MK-like_N_sf"/>
</dbReference>
<keyword evidence="4 11" id="KW-0808">Transferase</keyword>
<evidence type="ECO:0000313" key="11">
    <source>
        <dbReference type="EMBL" id="QNP55867.1"/>
    </source>
</evidence>
<dbReference type="Proteomes" id="UP000516117">
    <property type="component" value="Chromosome"/>
</dbReference>
<keyword evidence="3 11" id="KW-0489">Methyltransferase</keyword>
<name>A0A7H0H5Q1_9ACTN</name>
<dbReference type="Gene3D" id="3.40.50.150">
    <property type="entry name" value="Vaccinia Virus protein VP39"/>
    <property type="match status" value="1"/>
</dbReference>
<reference evidence="11 12" key="1">
    <citation type="submission" date="2020-08" db="EMBL/GenBank/DDBJ databases">
        <title>Genome sequence of Tessaracoccus defluvii JCM 17540T.</title>
        <authorList>
            <person name="Hyun D.-W."/>
            <person name="Bae J.-W."/>
        </authorList>
    </citation>
    <scope>NUCLEOTIDE SEQUENCE [LARGE SCALE GENOMIC DNA]</scope>
    <source>
        <strain evidence="11 12">JCM 17540</strain>
    </source>
</reference>
<evidence type="ECO:0000256" key="4">
    <source>
        <dbReference type="ARBA" id="ARBA00022679"/>
    </source>
</evidence>
<evidence type="ECO:0000256" key="7">
    <source>
        <dbReference type="ARBA" id="ARBA00047942"/>
    </source>
</evidence>
<protein>
    <recommendedName>
        <fullName evidence="2">site-specific DNA-methyltransferase (adenine-specific)</fullName>
        <ecNumber evidence="2">2.1.1.72</ecNumber>
    </recommendedName>
</protein>
<dbReference type="SUPFAM" id="SSF53335">
    <property type="entry name" value="S-adenosyl-L-methionine-dependent methyltransferases"/>
    <property type="match status" value="1"/>
</dbReference>
<dbReference type="GO" id="GO:0032259">
    <property type="term" value="P:methylation"/>
    <property type="evidence" value="ECO:0007669"/>
    <property type="project" value="UniProtKB-KW"/>
</dbReference>
<evidence type="ECO:0000313" key="12">
    <source>
        <dbReference type="Proteomes" id="UP000516117"/>
    </source>
</evidence>
<evidence type="ECO:0000256" key="2">
    <source>
        <dbReference type="ARBA" id="ARBA00011900"/>
    </source>
</evidence>
<keyword evidence="12" id="KW-1185">Reference proteome</keyword>
<dbReference type="PANTHER" id="PTHR42933">
    <property type="entry name" value="SLR6095 PROTEIN"/>
    <property type="match status" value="1"/>
</dbReference>
<gene>
    <name evidence="11" type="ORF">H9L22_17455</name>
</gene>
<dbReference type="EC" id="2.1.1.72" evidence="2"/>
<evidence type="ECO:0000256" key="8">
    <source>
        <dbReference type="SAM" id="Coils"/>
    </source>
</evidence>
<proteinExistence type="inferred from homology"/>
<dbReference type="Pfam" id="PF02384">
    <property type="entry name" value="N6_Mtase"/>
    <property type="match status" value="1"/>
</dbReference>
<dbReference type="GO" id="GO:0008170">
    <property type="term" value="F:N-methyltransferase activity"/>
    <property type="evidence" value="ECO:0007669"/>
    <property type="project" value="InterPro"/>
</dbReference>
<accession>A0A7H0H5Q1</accession>
<feature type="domain" description="N6 adenine-specific DNA methyltransferase N-terminal" evidence="10">
    <location>
        <begin position="48"/>
        <end position="159"/>
    </location>
</feature>
<dbReference type="PROSITE" id="PS00092">
    <property type="entry name" value="N6_MTASE"/>
    <property type="match status" value="1"/>
</dbReference>
<organism evidence="11 12">
    <name type="scientific">Tessaracoccus defluvii</name>
    <dbReference type="NCBI Taxonomy" id="1285901"/>
    <lineage>
        <taxon>Bacteria</taxon>
        <taxon>Bacillati</taxon>
        <taxon>Actinomycetota</taxon>
        <taxon>Actinomycetes</taxon>
        <taxon>Propionibacteriales</taxon>
        <taxon>Propionibacteriaceae</taxon>
        <taxon>Tessaracoccus</taxon>
    </lineage>
</organism>
<evidence type="ECO:0000259" key="9">
    <source>
        <dbReference type="Pfam" id="PF02384"/>
    </source>
</evidence>
<dbReference type="REBASE" id="443433">
    <property type="entry name" value="M.Tde17540ORF17455P"/>
</dbReference>
<dbReference type="EMBL" id="CP060789">
    <property type="protein sequence ID" value="QNP55867.1"/>
    <property type="molecule type" value="Genomic_DNA"/>
</dbReference>
<evidence type="ECO:0000256" key="5">
    <source>
        <dbReference type="ARBA" id="ARBA00022691"/>
    </source>
</evidence>
<dbReference type="GO" id="GO:0009007">
    <property type="term" value="F:site-specific DNA-methyltransferase (adenine-specific) activity"/>
    <property type="evidence" value="ECO:0007669"/>
    <property type="project" value="UniProtKB-EC"/>
</dbReference>
<dbReference type="InterPro" id="IPR003356">
    <property type="entry name" value="DNA_methylase_A-5"/>
</dbReference>
<dbReference type="InterPro" id="IPR051537">
    <property type="entry name" value="DNA_Adenine_Mtase"/>
</dbReference>
<evidence type="ECO:0000256" key="6">
    <source>
        <dbReference type="ARBA" id="ARBA00022747"/>
    </source>
</evidence>
<dbReference type="AlphaFoldDB" id="A0A7H0H5Q1"/>
<dbReference type="GO" id="GO:0003677">
    <property type="term" value="F:DNA binding"/>
    <property type="evidence" value="ECO:0007669"/>
    <property type="project" value="InterPro"/>
</dbReference>
<sequence>MGEPRPPPARISPGQLRCWHSRGTAPDEESILSVTINGNAQHLTQPELERTLWAAANALRGPVDAGDFKAYVFPVMFFKWVSDNWDYRHARAASDWGDDLTPEIEYADYQPFVVPNGCHWSDVHGTAVNVGAKLGDALDRIQEANRDLAGVFGDVQWANTDRLPESALTALLDVFHPLRLDPDHVSGDLLGNAYEYLLREFAEASGKKAGEFFTPRHVVHLLVKILAPKPGDEVVDPACGSGGMLVETVNAVRESGGNPDSLRLHGQEINLTTSAIAKMNLYLHGLEDFEIRRGDTFRDPKFTERGRLRKFDVVIANPPFSLQNWGASAWANDQWGRVLCAVPPAKNGDYAWIQHMIASMKDDTGRVGVVMPHGVLFRGGKEGEIRRCLLEKDLLEAVVGLPNNLFYSTSIPVCLLIWRKTKAEGRKRRVLFVDASKRFLPGKNQNSLSDADVEAVYDAYVRGEDIDGDGGLNLRFVALDEIEGNNFDLNIGRYIQSAATAEVDVEAALAAYRDAREELRAAERVLDAKLKAAGFDA</sequence>
<dbReference type="Gene3D" id="1.20.1260.30">
    <property type="match status" value="1"/>
</dbReference>
<keyword evidence="6" id="KW-0680">Restriction system</keyword>
<dbReference type="GO" id="GO:0009307">
    <property type="term" value="P:DNA restriction-modification system"/>
    <property type="evidence" value="ECO:0007669"/>
    <property type="project" value="UniProtKB-KW"/>
</dbReference>
<evidence type="ECO:0000256" key="3">
    <source>
        <dbReference type="ARBA" id="ARBA00022603"/>
    </source>
</evidence>
<evidence type="ECO:0000256" key="1">
    <source>
        <dbReference type="ARBA" id="ARBA00006594"/>
    </source>
</evidence>
<feature type="coiled-coil region" evidence="8">
    <location>
        <begin position="498"/>
        <end position="532"/>
    </location>
</feature>
<comment type="catalytic activity">
    <reaction evidence="7">
        <text>a 2'-deoxyadenosine in DNA + S-adenosyl-L-methionine = an N(6)-methyl-2'-deoxyadenosine in DNA + S-adenosyl-L-homocysteine + H(+)</text>
        <dbReference type="Rhea" id="RHEA:15197"/>
        <dbReference type="Rhea" id="RHEA-COMP:12418"/>
        <dbReference type="Rhea" id="RHEA-COMP:12419"/>
        <dbReference type="ChEBI" id="CHEBI:15378"/>
        <dbReference type="ChEBI" id="CHEBI:57856"/>
        <dbReference type="ChEBI" id="CHEBI:59789"/>
        <dbReference type="ChEBI" id="CHEBI:90615"/>
        <dbReference type="ChEBI" id="CHEBI:90616"/>
        <dbReference type="EC" id="2.1.1.72"/>
    </reaction>
</comment>
<comment type="similarity">
    <text evidence="1">Belongs to the N(4)/N(6)-methyltransferase family.</text>
</comment>
<dbReference type="InterPro" id="IPR002052">
    <property type="entry name" value="DNA_methylase_N6_adenine_CS"/>
</dbReference>
<dbReference type="PRINTS" id="PR00507">
    <property type="entry name" value="N12N6MTFRASE"/>
</dbReference>
<dbReference type="InterPro" id="IPR029063">
    <property type="entry name" value="SAM-dependent_MTases_sf"/>
</dbReference>
<evidence type="ECO:0000259" key="10">
    <source>
        <dbReference type="Pfam" id="PF12161"/>
    </source>
</evidence>